<name>A0A540LGR4_MALBA</name>
<evidence type="ECO:0000313" key="1">
    <source>
        <dbReference type="EMBL" id="TQD85661.1"/>
    </source>
</evidence>
<protein>
    <submittedName>
        <fullName evidence="1">Uncharacterized protein</fullName>
    </submittedName>
</protein>
<accession>A0A540LGR4</accession>
<gene>
    <name evidence="1" type="ORF">C1H46_028835</name>
</gene>
<dbReference type="Proteomes" id="UP000315295">
    <property type="component" value="Unassembled WGS sequence"/>
</dbReference>
<dbReference type="AlphaFoldDB" id="A0A540LGR4"/>
<keyword evidence="2" id="KW-1185">Reference proteome</keyword>
<proteinExistence type="predicted"/>
<dbReference type="EMBL" id="VIEB01000589">
    <property type="protein sequence ID" value="TQD85661.1"/>
    <property type="molecule type" value="Genomic_DNA"/>
</dbReference>
<reference evidence="1 2" key="1">
    <citation type="journal article" date="2019" name="G3 (Bethesda)">
        <title>Sequencing of a Wild Apple (Malus baccata) Genome Unravels the Differences Between Cultivated and Wild Apple Species Regarding Disease Resistance and Cold Tolerance.</title>
        <authorList>
            <person name="Chen X."/>
        </authorList>
    </citation>
    <scope>NUCLEOTIDE SEQUENCE [LARGE SCALE GENOMIC DNA]</scope>
    <source>
        <strain evidence="2">cv. Shandingzi</strain>
        <tissue evidence="1">Leaves</tissue>
    </source>
</reference>
<organism evidence="1 2">
    <name type="scientific">Malus baccata</name>
    <name type="common">Siberian crab apple</name>
    <name type="synonym">Pyrus baccata</name>
    <dbReference type="NCBI Taxonomy" id="106549"/>
    <lineage>
        <taxon>Eukaryota</taxon>
        <taxon>Viridiplantae</taxon>
        <taxon>Streptophyta</taxon>
        <taxon>Embryophyta</taxon>
        <taxon>Tracheophyta</taxon>
        <taxon>Spermatophyta</taxon>
        <taxon>Magnoliopsida</taxon>
        <taxon>eudicotyledons</taxon>
        <taxon>Gunneridae</taxon>
        <taxon>Pentapetalae</taxon>
        <taxon>rosids</taxon>
        <taxon>fabids</taxon>
        <taxon>Rosales</taxon>
        <taxon>Rosaceae</taxon>
        <taxon>Amygdaloideae</taxon>
        <taxon>Maleae</taxon>
        <taxon>Malus</taxon>
    </lineage>
</organism>
<evidence type="ECO:0000313" key="2">
    <source>
        <dbReference type="Proteomes" id="UP000315295"/>
    </source>
</evidence>
<comment type="caution">
    <text evidence="1">The sequence shown here is derived from an EMBL/GenBank/DDBJ whole genome shotgun (WGS) entry which is preliminary data.</text>
</comment>
<sequence>MMNIRLQQPSQSTIDDRSVTKHRKLVRELISNNISEGNKAIEDKSIGGGGVNTRAEACTGALRTSRENPNNTS</sequence>